<dbReference type="InterPro" id="IPR013783">
    <property type="entry name" value="Ig-like_fold"/>
</dbReference>
<evidence type="ECO:0000256" key="1">
    <source>
        <dbReference type="SAM" id="Phobius"/>
    </source>
</evidence>
<evidence type="ECO:0000259" key="2">
    <source>
        <dbReference type="PROSITE" id="PS50853"/>
    </source>
</evidence>
<comment type="caution">
    <text evidence="3">The sequence shown here is derived from an EMBL/GenBank/DDBJ whole genome shotgun (WGS) entry which is preliminary data.</text>
</comment>
<sequence length="480" mass="52964">MKGWREGGMDGWTDGGSARFARLLLSSCPLCHPEEEEEEERGTPLRQMHQCPLPEGPSEANLAPGNPSILRNLVCFKSCCRISCQINCSWEVPVGIVETISVLNVWYEDVAKELQPFTAGYATSILFSQNDVYILENATAWVESRTQDGRLLRSENRTFLFHQAMVCHVQENVPYEVQIRYRISHWSSYWSDWSPSVVVPVASSVVAFGFDQSLWTEWACGFEPRLPSLQGPSPDQGMVNYTLVFVLLLCQGCLTEMETFVATVCNQTSYQVALSGAAYNISLQAANKAGKALASFVRLPPEQEAGSNILNVSLSGQNFKAWWKAPVDADICFESQALGDFPLEMSSSLEDPIYVNVTKRTSHSATVRWEPPGVILACPGVLKKFVVCCQKDEEGAQTTYYDANASKREFTIPDLQPQTGYLVGVWASTDGSGKDCKAHLVFLTSPPDAKPTALAQSFLALGIFVAFLTAAGSCWHFGRK</sequence>
<gene>
    <name evidence="3" type="ORF">JD844_033903</name>
</gene>
<dbReference type="InterPro" id="IPR003961">
    <property type="entry name" value="FN3_dom"/>
</dbReference>
<evidence type="ECO:0000313" key="4">
    <source>
        <dbReference type="Proteomes" id="UP000826234"/>
    </source>
</evidence>
<dbReference type="Gene3D" id="2.60.40.10">
    <property type="entry name" value="Immunoglobulins"/>
    <property type="match status" value="2"/>
</dbReference>
<dbReference type="PROSITE" id="PS50853">
    <property type="entry name" value="FN3"/>
    <property type="match status" value="1"/>
</dbReference>
<keyword evidence="1" id="KW-1133">Transmembrane helix</keyword>
<feature type="transmembrane region" description="Helical" evidence="1">
    <location>
        <begin position="458"/>
        <end position="478"/>
    </location>
</feature>
<protein>
    <recommendedName>
        <fullName evidence="2">Fibronectin type-III domain-containing protein</fullName>
    </recommendedName>
</protein>
<organism evidence="3 4">
    <name type="scientific">Phrynosoma platyrhinos</name>
    <name type="common">Desert horned lizard</name>
    <dbReference type="NCBI Taxonomy" id="52577"/>
    <lineage>
        <taxon>Eukaryota</taxon>
        <taxon>Metazoa</taxon>
        <taxon>Chordata</taxon>
        <taxon>Craniata</taxon>
        <taxon>Vertebrata</taxon>
        <taxon>Euteleostomi</taxon>
        <taxon>Lepidosauria</taxon>
        <taxon>Squamata</taxon>
        <taxon>Bifurcata</taxon>
        <taxon>Unidentata</taxon>
        <taxon>Episquamata</taxon>
        <taxon>Toxicofera</taxon>
        <taxon>Iguania</taxon>
        <taxon>Phrynosomatidae</taxon>
        <taxon>Phrynosomatinae</taxon>
        <taxon>Phrynosoma</taxon>
    </lineage>
</organism>
<dbReference type="CDD" id="cd00063">
    <property type="entry name" value="FN3"/>
    <property type="match status" value="1"/>
</dbReference>
<dbReference type="SUPFAM" id="SSF49265">
    <property type="entry name" value="Fibronectin type III"/>
    <property type="match status" value="1"/>
</dbReference>
<dbReference type="Pfam" id="PF00041">
    <property type="entry name" value="fn3"/>
    <property type="match status" value="1"/>
</dbReference>
<dbReference type="SMART" id="SM00060">
    <property type="entry name" value="FN3"/>
    <property type="match status" value="1"/>
</dbReference>
<dbReference type="Proteomes" id="UP000826234">
    <property type="component" value="Unassembled WGS sequence"/>
</dbReference>
<accession>A0ABQ7T7S5</accession>
<evidence type="ECO:0000313" key="3">
    <source>
        <dbReference type="EMBL" id="KAH0625704.1"/>
    </source>
</evidence>
<keyword evidence="1" id="KW-0472">Membrane</keyword>
<keyword evidence="4" id="KW-1185">Reference proteome</keyword>
<dbReference type="EMBL" id="JAIPUX010000953">
    <property type="protein sequence ID" value="KAH0625704.1"/>
    <property type="molecule type" value="Genomic_DNA"/>
</dbReference>
<keyword evidence="1" id="KW-0812">Transmembrane</keyword>
<dbReference type="InterPro" id="IPR036116">
    <property type="entry name" value="FN3_sf"/>
</dbReference>
<proteinExistence type="predicted"/>
<feature type="domain" description="Fibronectin type-III" evidence="2">
    <location>
        <begin position="351"/>
        <end position="447"/>
    </location>
</feature>
<name>A0ABQ7T7S5_PHRPL</name>
<reference evidence="3 4" key="1">
    <citation type="journal article" date="2022" name="Gigascience">
        <title>A chromosome-level genome assembly and annotation of the desert horned lizard, Phrynosoma platyrhinos, provides insight into chromosomal rearrangements among reptiles.</title>
        <authorList>
            <person name="Koochekian N."/>
            <person name="Ascanio A."/>
            <person name="Farleigh K."/>
            <person name="Card D.C."/>
            <person name="Schield D.R."/>
            <person name="Castoe T.A."/>
            <person name="Jezkova T."/>
        </authorList>
    </citation>
    <scope>NUCLEOTIDE SEQUENCE [LARGE SCALE GENOMIC DNA]</scope>
    <source>
        <strain evidence="3">NK-2021</strain>
    </source>
</reference>